<reference evidence="1" key="1">
    <citation type="submission" date="2020-08" db="EMBL/GenBank/DDBJ databases">
        <title>Multicomponent nature underlies the extraordinary mechanical properties of spider dragline silk.</title>
        <authorList>
            <person name="Kono N."/>
            <person name="Nakamura H."/>
            <person name="Mori M."/>
            <person name="Yoshida Y."/>
            <person name="Ohtoshi R."/>
            <person name="Malay A.D."/>
            <person name="Moran D.A.P."/>
            <person name="Tomita M."/>
            <person name="Numata K."/>
            <person name="Arakawa K."/>
        </authorList>
    </citation>
    <scope>NUCLEOTIDE SEQUENCE</scope>
</reference>
<dbReference type="EMBL" id="BMAW01002769">
    <property type="protein sequence ID" value="GFS80269.1"/>
    <property type="molecule type" value="Genomic_DNA"/>
</dbReference>
<name>A0A8X6MVU5_NEPPI</name>
<sequence>MCNDFNLTLCIQCVSGTRGNFINNVYILQYNVFGNVWAKISNKCPDNSSLEAQVCQMMSREEESLNKETLPRKIQTFRSQFKLGKEDQNRSRFLR</sequence>
<accession>A0A8X6MVU5</accession>
<organism evidence="1 2">
    <name type="scientific">Nephila pilipes</name>
    <name type="common">Giant wood spider</name>
    <name type="synonym">Nephila maculata</name>
    <dbReference type="NCBI Taxonomy" id="299642"/>
    <lineage>
        <taxon>Eukaryota</taxon>
        <taxon>Metazoa</taxon>
        <taxon>Ecdysozoa</taxon>
        <taxon>Arthropoda</taxon>
        <taxon>Chelicerata</taxon>
        <taxon>Arachnida</taxon>
        <taxon>Araneae</taxon>
        <taxon>Araneomorphae</taxon>
        <taxon>Entelegynae</taxon>
        <taxon>Araneoidea</taxon>
        <taxon>Nephilidae</taxon>
        <taxon>Nephila</taxon>
    </lineage>
</organism>
<evidence type="ECO:0000313" key="1">
    <source>
        <dbReference type="EMBL" id="GFS80269.1"/>
    </source>
</evidence>
<proteinExistence type="predicted"/>
<keyword evidence="2" id="KW-1185">Reference proteome</keyword>
<evidence type="ECO:0000313" key="2">
    <source>
        <dbReference type="Proteomes" id="UP000887013"/>
    </source>
</evidence>
<gene>
    <name evidence="1" type="ORF">NPIL_537511</name>
</gene>
<dbReference type="AlphaFoldDB" id="A0A8X6MVU5"/>
<dbReference type="Proteomes" id="UP000887013">
    <property type="component" value="Unassembled WGS sequence"/>
</dbReference>
<comment type="caution">
    <text evidence="1">The sequence shown here is derived from an EMBL/GenBank/DDBJ whole genome shotgun (WGS) entry which is preliminary data.</text>
</comment>
<protein>
    <submittedName>
        <fullName evidence="1">Uncharacterized protein</fullName>
    </submittedName>
</protein>